<sequence length="162" mass="18041">MPAPSKKKLYLGESLGKARDSLAKNRKEDHQQALGALNEENRLLRAELEHRKTVEKELRAALHRSENQVQLSSELPSLPRLGTGQTLCDKSKAIVCRVLQFAKAYCGRNAVEWTSSVTGIRAETLRSYEKETDIQLAARSVEAGSLAYKLPPCTSAKRLRPL</sequence>
<proteinExistence type="predicted"/>
<reference evidence="1 2" key="2">
    <citation type="journal article" date="2019" name="G3 (Bethesda)">
        <title>Hybrid Assembly of the Genome of the Entomopathogenic Nematode Steinernema carpocapsae Identifies the X-Chromosome.</title>
        <authorList>
            <person name="Serra L."/>
            <person name="Macchietto M."/>
            <person name="Macias-Munoz A."/>
            <person name="McGill C.J."/>
            <person name="Rodriguez I.M."/>
            <person name="Rodriguez B."/>
            <person name="Murad R."/>
            <person name="Mortazavi A."/>
        </authorList>
    </citation>
    <scope>NUCLEOTIDE SEQUENCE [LARGE SCALE GENOMIC DNA]</scope>
    <source>
        <strain evidence="1 2">ALL</strain>
    </source>
</reference>
<keyword evidence="2" id="KW-1185">Reference proteome</keyword>
<dbReference type="Proteomes" id="UP000298663">
    <property type="component" value="Unassembled WGS sequence"/>
</dbReference>
<evidence type="ECO:0000313" key="1">
    <source>
        <dbReference type="EMBL" id="TKR95885.1"/>
    </source>
</evidence>
<protein>
    <submittedName>
        <fullName evidence="1">Uncharacterized protein</fullName>
    </submittedName>
</protein>
<gene>
    <name evidence="1" type="ORF">L596_009995</name>
</gene>
<organism evidence="1 2">
    <name type="scientific">Steinernema carpocapsae</name>
    <name type="common">Entomopathogenic nematode</name>
    <dbReference type="NCBI Taxonomy" id="34508"/>
    <lineage>
        <taxon>Eukaryota</taxon>
        <taxon>Metazoa</taxon>
        <taxon>Ecdysozoa</taxon>
        <taxon>Nematoda</taxon>
        <taxon>Chromadorea</taxon>
        <taxon>Rhabditida</taxon>
        <taxon>Tylenchina</taxon>
        <taxon>Panagrolaimomorpha</taxon>
        <taxon>Strongyloidoidea</taxon>
        <taxon>Steinernematidae</taxon>
        <taxon>Steinernema</taxon>
    </lineage>
</organism>
<dbReference type="AlphaFoldDB" id="A0A4V6A6T9"/>
<reference evidence="1 2" key="1">
    <citation type="journal article" date="2015" name="Genome Biol.">
        <title>Comparative genomics of Steinernema reveals deeply conserved gene regulatory networks.</title>
        <authorList>
            <person name="Dillman A.R."/>
            <person name="Macchietto M."/>
            <person name="Porter C.F."/>
            <person name="Rogers A."/>
            <person name="Williams B."/>
            <person name="Antoshechkin I."/>
            <person name="Lee M.M."/>
            <person name="Goodwin Z."/>
            <person name="Lu X."/>
            <person name="Lewis E.E."/>
            <person name="Goodrich-Blair H."/>
            <person name="Stock S.P."/>
            <person name="Adams B.J."/>
            <person name="Sternberg P.W."/>
            <person name="Mortazavi A."/>
        </authorList>
    </citation>
    <scope>NUCLEOTIDE SEQUENCE [LARGE SCALE GENOMIC DNA]</scope>
    <source>
        <strain evidence="1 2">ALL</strain>
    </source>
</reference>
<evidence type="ECO:0000313" key="2">
    <source>
        <dbReference type="Proteomes" id="UP000298663"/>
    </source>
</evidence>
<dbReference type="EMBL" id="AZBU02000002">
    <property type="protein sequence ID" value="TKR95885.1"/>
    <property type="molecule type" value="Genomic_DNA"/>
</dbReference>
<name>A0A4V6A6T9_STECR</name>
<comment type="caution">
    <text evidence="1">The sequence shown here is derived from an EMBL/GenBank/DDBJ whole genome shotgun (WGS) entry which is preliminary data.</text>
</comment>
<accession>A0A4V6A6T9</accession>